<sequence length="1161" mass="136279">MDKFFRPSPFNGEVKTYPKEYADLIKNPESHQKQLINIIKAKSKSIEEYYPSISQMYDNLIQDLKDKYDKIIETNVRFETDPIAGQENLYMDNISLKFEGDYITIKNVNPKYLFRLLEKYFKQINENEYHYLVKLGLSPSSYPLSKLSIISNLIDARKSFKICELSEIITKDIMNEEGELTKCINDVVCSLQKIENHPIEKWNKSEDIGNLIRNAANKAICINSLNGSYIVFQNSEQRYTIDIKSQKIITNEGTVDVSSIYPFNIINAAIINGCLTLIGIKDSEVCIIQYKDDKMKKLGECEYTLVGTGIRLLNSEFCCHIIYNELHLYTNDHKIVIYNLIDKKIIDQSPQFYLFSYENFSCNQIYCVTFDNENTLYVDRRKIETLDNYVTLIRPSYSNESYQAISMIADDIMADITKTFINIIVRGNIENTYVLNPIQHVEYAVSILRKLESSDIPPNLKEFVDIFLARFIVLNLRQIFYKKQNIKENEKEEIIKLFDSMAPTKPVQDTFEIIIKAIKFGIYWPKLVDLINERFLKLESTPKFILFKLEQSIFLPFDINDLDSFDDNTYNIGFIQNRIIDLYALVKKLDGIWKYDKEFTHFINFVFTYIKSIYRNEDSAKRNCLEILKELFSILMIIPIGPFLGCTISKYLKEIAQETNMIYEIMLVSDDFKTLMKYFKNYAFNDEIEDIPSISLHTTIFAPKNLKSTIETSFNSPFIKISVTQKHFEKDKENQVTLFNERKLSQQQETTAIDGNKVKIQITGNNENSQYILESVVSQEQGKDGELNVINEDVGKLLLLPYLYLKISQSIEPIFEEFEKEKEHKEVLNLGLLRPNDFHRRLIEYSKAKQFNLNDIPSIISKFSIKSLLRNREFNFNIQQSCVKIIISLLWSCGFKDEFESFEQNPTLKTFEEKFKTLFMKQINSIQAKLVDTFGKNKLEFEKIKKAIDVKFDILMNSNCNINMSKREFLIQKILIFYDFGFTCYEIERIKEVHAFKQQIRNAYEMIVGFITKLANLYEDPQINIFIPLVRAFVQNIDSFYNNTTFEKNEFQNICFKFQDPIINIHLILLEKSPTRMKLISHYFKDDNNFSAFFNSILILYEMSQFIMPINDNPVKLQIPTQYNESNDIIDLGNAVFNCEYSWKVAKCVENMREKPSYQIW</sequence>
<dbReference type="VEuPathDB" id="TrichDB:TVAGG3_0380910"/>
<dbReference type="VEuPathDB" id="TrichDB:TVAGG3_0676130"/>
<gene>
    <name evidence="1" type="ORF">TVAG_094380</name>
</gene>
<proteinExistence type="predicted"/>
<keyword evidence="2" id="KW-1185">Reference proteome</keyword>
<dbReference type="VEuPathDB" id="TrichDB:TVAG_094380"/>
<dbReference type="Proteomes" id="UP000001542">
    <property type="component" value="Unassembled WGS sequence"/>
</dbReference>
<dbReference type="EMBL" id="DS113185">
    <property type="protein sequence ID" value="EAY22263.1"/>
    <property type="molecule type" value="Genomic_DNA"/>
</dbReference>
<protein>
    <submittedName>
        <fullName evidence="1">Uncharacterized protein</fullName>
    </submittedName>
</protein>
<reference evidence="1" key="1">
    <citation type="submission" date="2006-10" db="EMBL/GenBank/DDBJ databases">
        <authorList>
            <person name="Amadeo P."/>
            <person name="Zhao Q."/>
            <person name="Wortman J."/>
            <person name="Fraser-Liggett C."/>
            <person name="Carlton J."/>
        </authorList>
    </citation>
    <scope>NUCLEOTIDE SEQUENCE</scope>
    <source>
        <strain evidence="1">G3</strain>
    </source>
</reference>
<organism evidence="1 2">
    <name type="scientific">Trichomonas vaginalis (strain ATCC PRA-98 / G3)</name>
    <dbReference type="NCBI Taxonomy" id="412133"/>
    <lineage>
        <taxon>Eukaryota</taxon>
        <taxon>Metamonada</taxon>
        <taxon>Parabasalia</taxon>
        <taxon>Trichomonadida</taxon>
        <taxon>Trichomonadidae</taxon>
        <taxon>Trichomonas</taxon>
    </lineage>
</organism>
<dbReference type="InParanoid" id="A2DBR0"/>
<name>A2DBR0_TRIV3</name>
<reference evidence="1" key="2">
    <citation type="journal article" date="2007" name="Science">
        <title>Draft genome sequence of the sexually transmitted pathogen Trichomonas vaginalis.</title>
        <authorList>
            <person name="Carlton J.M."/>
            <person name="Hirt R.P."/>
            <person name="Silva J.C."/>
            <person name="Delcher A.L."/>
            <person name="Schatz M."/>
            <person name="Zhao Q."/>
            <person name="Wortman J.R."/>
            <person name="Bidwell S.L."/>
            <person name="Alsmark U.C.M."/>
            <person name="Besteiro S."/>
            <person name="Sicheritz-Ponten T."/>
            <person name="Noel C.J."/>
            <person name="Dacks J.B."/>
            <person name="Foster P.G."/>
            <person name="Simillion C."/>
            <person name="Van de Peer Y."/>
            <person name="Miranda-Saavedra D."/>
            <person name="Barton G.J."/>
            <person name="Westrop G.D."/>
            <person name="Mueller S."/>
            <person name="Dessi D."/>
            <person name="Fiori P.L."/>
            <person name="Ren Q."/>
            <person name="Paulsen I."/>
            <person name="Zhang H."/>
            <person name="Bastida-Corcuera F.D."/>
            <person name="Simoes-Barbosa A."/>
            <person name="Brown M.T."/>
            <person name="Hayes R.D."/>
            <person name="Mukherjee M."/>
            <person name="Okumura C.Y."/>
            <person name="Schneider R."/>
            <person name="Smith A.J."/>
            <person name="Vanacova S."/>
            <person name="Villalvazo M."/>
            <person name="Haas B.J."/>
            <person name="Pertea M."/>
            <person name="Feldblyum T.V."/>
            <person name="Utterback T.R."/>
            <person name="Shu C.L."/>
            <person name="Osoegawa K."/>
            <person name="de Jong P.J."/>
            <person name="Hrdy I."/>
            <person name="Horvathova L."/>
            <person name="Zubacova Z."/>
            <person name="Dolezal P."/>
            <person name="Malik S.B."/>
            <person name="Logsdon J.M. Jr."/>
            <person name="Henze K."/>
            <person name="Gupta A."/>
            <person name="Wang C.C."/>
            <person name="Dunne R.L."/>
            <person name="Upcroft J.A."/>
            <person name="Upcroft P."/>
            <person name="White O."/>
            <person name="Salzberg S.L."/>
            <person name="Tang P."/>
            <person name="Chiu C.-H."/>
            <person name="Lee Y.-S."/>
            <person name="Embley T.M."/>
            <person name="Coombs G.H."/>
            <person name="Mottram J.C."/>
            <person name="Tachezy J."/>
            <person name="Fraser-Liggett C.M."/>
            <person name="Johnson P.J."/>
        </authorList>
    </citation>
    <scope>NUCLEOTIDE SEQUENCE [LARGE SCALE GENOMIC DNA]</scope>
    <source>
        <strain evidence="1">G3</strain>
    </source>
</reference>
<dbReference type="AlphaFoldDB" id="A2DBR0"/>
<evidence type="ECO:0000313" key="2">
    <source>
        <dbReference type="Proteomes" id="UP000001542"/>
    </source>
</evidence>
<evidence type="ECO:0000313" key="1">
    <source>
        <dbReference type="EMBL" id="EAY22263.1"/>
    </source>
</evidence>
<accession>A2DBR0</accession>